<dbReference type="Pfam" id="PF00701">
    <property type="entry name" value="DHDPS"/>
    <property type="match status" value="1"/>
</dbReference>
<evidence type="ECO:0000313" key="14">
    <source>
        <dbReference type="EMBL" id="MFC3196157.1"/>
    </source>
</evidence>
<dbReference type="SMART" id="SM01130">
    <property type="entry name" value="DHDPS"/>
    <property type="match status" value="1"/>
</dbReference>
<evidence type="ECO:0000256" key="4">
    <source>
        <dbReference type="ARBA" id="ARBA00012086"/>
    </source>
</evidence>
<evidence type="ECO:0000256" key="5">
    <source>
        <dbReference type="ARBA" id="ARBA00022490"/>
    </source>
</evidence>
<dbReference type="EMBL" id="JBHRTA010000004">
    <property type="protein sequence ID" value="MFC3196157.1"/>
    <property type="molecule type" value="Genomic_DNA"/>
</dbReference>
<evidence type="ECO:0000256" key="12">
    <source>
        <dbReference type="HAMAP-Rule" id="MF_00418"/>
    </source>
</evidence>
<sequence>MNELHGAGVALVTPFHSDGSVDYEGLAQLIEYQISGTVDYLVSLGTTGEAATLTDAERKAVWKFTAEKVAGRVPLVAGIGGNNTADVVHQVNAFDPTGYSAILSASPYYNKPTQEGIYQHYKAVAAASPLPLILYNVPGRTASNVTVETTVRLAREVGNIVATKEASGSFDQFSKLMRDKPDEFLLISGDDPVTLPMMALGAVGVISVIANALPADVARLVQLCSEGHYEEARQVHTRLLHITELCFAEGNPTGVKAMLHQLGVCGPTVRLPLVSASESLKQMIQEELAAINAVHDI</sequence>
<accession>A0ABV7JFW6</accession>
<dbReference type="PANTHER" id="PTHR12128:SF66">
    <property type="entry name" value="4-HYDROXY-2-OXOGLUTARATE ALDOLASE, MITOCHONDRIAL"/>
    <property type="match status" value="1"/>
</dbReference>
<dbReference type="EC" id="4.3.3.7" evidence="4 12"/>
<evidence type="ECO:0000256" key="11">
    <source>
        <dbReference type="ARBA" id="ARBA00047836"/>
    </source>
</evidence>
<dbReference type="SUPFAM" id="SSF51569">
    <property type="entry name" value="Aldolase"/>
    <property type="match status" value="1"/>
</dbReference>
<keyword evidence="6 12" id="KW-0028">Amino-acid biosynthesis</keyword>
<feature type="site" description="Part of a proton relay during catalysis" evidence="12">
    <location>
        <position position="46"/>
    </location>
</feature>
<keyword evidence="15" id="KW-1185">Reference proteome</keyword>
<dbReference type="PRINTS" id="PR00146">
    <property type="entry name" value="DHPICSNTHASE"/>
</dbReference>
<keyword evidence="5 12" id="KW-0963">Cytoplasm</keyword>
<comment type="pathway">
    <text evidence="2 12">Amino-acid biosynthesis; L-lysine biosynthesis via DAP pathway; (S)-tetrahydrodipicolinate from L-aspartate: step 3/4.</text>
</comment>
<evidence type="ECO:0000256" key="13">
    <source>
        <dbReference type="PIRNR" id="PIRNR001365"/>
    </source>
</evidence>
<comment type="subcellular location">
    <subcellularLocation>
        <location evidence="12">Cytoplasm</location>
    </subcellularLocation>
</comment>
<comment type="caution">
    <text evidence="12">Was originally thought to be a dihydrodipicolinate synthase (DHDPS), catalyzing the condensation of (S)-aspartate-beta-semialdehyde [(S)-ASA] and pyruvate to dihydrodipicolinate (DHDP). However, it was shown in E.coli that the product of the enzymatic reaction is not dihydrodipicolinate but in fact (4S)-4-hydroxy-2,3,4,5-tetrahydro-(2S)-dipicolinic acid (HTPA), and that the consecutive dehydration reaction leading to DHDP is not spontaneous but catalyzed by DapB.</text>
</comment>
<evidence type="ECO:0000256" key="1">
    <source>
        <dbReference type="ARBA" id="ARBA00003294"/>
    </source>
</evidence>
<comment type="similarity">
    <text evidence="3 12 13">Belongs to the DapA family.</text>
</comment>
<evidence type="ECO:0000313" key="15">
    <source>
        <dbReference type="Proteomes" id="UP001595526"/>
    </source>
</evidence>
<reference evidence="15" key="1">
    <citation type="journal article" date="2019" name="Int. J. Syst. Evol. Microbiol.">
        <title>The Global Catalogue of Microorganisms (GCM) 10K type strain sequencing project: providing services to taxonomists for standard genome sequencing and annotation.</title>
        <authorList>
            <consortium name="The Broad Institute Genomics Platform"/>
            <consortium name="The Broad Institute Genome Sequencing Center for Infectious Disease"/>
            <person name="Wu L."/>
            <person name="Ma J."/>
        </authorList>
    </citation>
    <scope>NUCLEOTIDE SEQUENCE [LARGE SCALE GENOMIC DNA]</scope>
    <source>
        <strain evidence="15">KCTC 52416</strain>
    </source>
</reference>
<evidence type="ECO:0000256" key="8">
    <source>
        <dbReference type="ARBA" id="ARBA00023154"/>
    </source>
</evidence>
<dbReference type="CDD" id="cd00950">
    <property type="entry name" value="DHDPS"/>
    <property type="match status" value="1"/>
</dbReference>
<name>A0ABV7JFW6_9SPHI</name>
<feature type="binding site" evidence="12">
    <location>
        <position position="206"/>
    </location>
    <ligand>
        <name>pyruvate</name>
        <dbReference type="ChEBI" id="CHEBI:15361"/>
    </ligand>
</feature>
<dbReference type="InterPro" id="IPR005263">
    <property type="entry name" value="DapA"/>
</dbReference>
<dbReference type="Gene3D" id="3.20.20.70">
    <property type="entry name" value="Aldolase class I"/>
    <property type="match status" value="1"/>
</dbReference>
<evidence type="ECO:0000256" key="6">
    <source>
        <dbReference type="ARBA" id="ARBA00022605"/>
    </source>
</evidence>
<evidence type="ECO:0000256" key="9">
    <source>
        <dbReference type="ARBA" id="ARBA00023239"/>
    </source>
</evidence>
<feature type="site" description="Part of a proton relay during catalysis" evidence="12">
    <location>
        <position position="109"/>
    </location>
</feature>
<dbReference type="InterPro" id="IPR013785">
    <property type="entry name" value="Aldolase_TIM"/>
</dbReference>
<evidence type="ECO:0000256" key="10">
    <source>
        <dbReference type="ARBA" id="ARBA00023270"/>
    </source>
</evidence>
<feature type="binding site" evidence="12">
    <location>
        <position position="47"/>
    </location>
    <ligand>
        <name>pyruvate</name>
        <dbReference type="ChEBI" id="CHEBI:15361"/>
    </ligand>
</feature>
<organism evidence="14 15">
    <name type="scientific">Parapedobacter deserti</name>
    <dbReference type="NCBI Taxonomy" id="1912957"/>
    <lineage>
        <taxon>Bacteria</taxon>
        <taxon>Pseudomonadati</taxon>
        <taxon>Bacteroidota</taxon>
        <taxon>Sphingobacteriia</taxon>
        <taxon>Sphingobacteriales</taxon>
        <taxon>Sphingobacteriaceae</taxon>
        <taxon>Parapedobacter</taxon>
    </lineage>
</organism>
<dbReference type="PIRSF" id="PIRSF001365">
    <property type="entry name" value="DHDPS"/>
    <property type="match status" value="1"/>
</dbReference>
<dbReference type="RefSeq" id="WP_379018597.1">
    <property type="nucleotide sequence ID" value="NZ_JBHRTA010000004.1"/>
</dbReference>
<dbReference type="PANTHER" id="PTHR12128">
    <property type="entry name" value="DIHYDRODIPICOLINATE SYNTHASE"/>
    <property type="match status" value="1"/>
</dbReference>
<proteinExistence type="inferred from homology"/>
<evidence type="ECO:0000256" key="3">
    <source>
        <dbReference type="ARBA" id="ARBA00007592"/>
    </source>
</evidence>
<dbReference type="GO" id="GO:0008840">
    <property type="term" value="F:4-hydroxy-tetrahydrodipicolinate synthase activity"/>
    <property type="evidence" value="ECO:0007669"/>
    <property type="project" value="UniProtKB-EC"/>
</dbReference>
<comment type="caution">
    <text evidence="14">The sequence shown here is derived from an EMBL/GenBank/DDBJ whole genome shotgun (WGS) entry which is preliminary data.</text>
</comment>
<dbReference type="Proteomes" id="UP001595526">
    <property type="component" value="Unassembled WGS sequence"/>
</dbReference>
<keyword evidence="7 12" id="KW-0220">Diaminopimelate biosynthesis</keyword>
<evidence type="ECO:0000256" key="2">
    <source>
        <dbReference type="ARBA" id="ARBA00005120"/>
    </source>
</evidence>
<evidence type="ECO:0000256" key="7">
    <source>
        <dbReference type="ARBA" id="ARBA00022915"/>
    </source>
</evidence>
<feature type="active site" description="Proton donor/acceptor" evidence="12">
    <location>
        <position position="135"/>
    </location>
</feature>
<keyword evidence="8 12" id="KW-0457">Lysine biosynthesis</keyword>
<feature type="active site" description="Schiff-base intermediate with substrate" evidence="12">
    <location>
        <position position="164"/>
    </location>
</feature>
<comment type="catalytic activity">
    <reaction evidence="11 12">
        <text>L-aspartate 4-semialdehyde + pyruvate = (2S,4S)-4-hydroxy-2,3,4,5-tetrahydrodipicolinate + H2O + H(+)</text>
        <dbReference type="Rhea" id="RHEA:34171"/>
        <dbReference type="ChEBI" id="CHEBI:15361"/>
        <dbReference type="ChEBI" id="CHEBI:15377"/>
        <dbReference type="ChEBI" id="CHEBI:15378"/>
        <dbReference type="ChEBI" id="CHEBI:67139"/>
        <dbReference type="ChEBI" id="CHEBI:537519"/>
        <dbReference type="EC" id="4.3.3.7"/>
    </reaction>
</comment>
<keyword evidence="10 12" id="KW-0704">Schiff base</keyword>
<dbReference type="NCBIfam" id="TIGR00674">
    <property type="entry name" value="dapA"/>
    <property type="match status" value="1"/>
</dbReference>
<gene>
    <name evidence="12 14" type="primary">dapA</name>
    <name evidence="14" type="ORF">ACFOET_00890</name>
</gene>
<dbReference type="InterPro" id="IPR002220">
    <property type="entry name" value="DapA-like"/>
</dbReference>
<comment type="subunit">
    <text evidence="12">Homotetramer; dimer of dimers.</text>
</comment>
<keyword evidence="9 12" id="KW-0456">Lyase</keyword>
<protein>
    <recommendedName>
        <fullName evidence="4 12">4-hydroxy-tetrahydrodipicolinate synthase</fullName>
        <shortName evidence="12">HTPA synthase</shortName>
        <ecNumber evidence="4 12">4.3.3.7</ecNumber>
    </recommendedName>
</protein>
<dbReference type="HAMAP" id="MF_00418">
    <property type="entry name" value="DapA"/>
    <property type="match status" value="1"/>
</dbReference>
<comment type="function">
    <text evidence="1 12">Catalyzes the condensation of (S)-aspartate-beta-semialdehyde [(S)-ASA] and pyruvate to 4-hydroxy-tetrahydrodipicolinate (HTPA).</text>
</comment>